<proteinExistence type="predicted"/>
<gene>
    <name evidence="2" type="ORF">UFOPK3564_00344</name>
</gene>
<dbReference type="AlphaFoldDB" id="A0A6J7FSG2"/>
<feature type="region of interest" description="Disordered" evidence="1">
    <location>
        <begin position="33"/>
        <end position="55"/>
    </location>
</feature>
<protein>
    <submittedName>
        <fullName evidence="2">Unannotated protein</fullName>
    </submittedName>
</protein>
<evidence type="ECO:0000313" key="2">
    <source>
        <dbReference type="EMBL" id="CAB4896784.1"/>
    </source>
</evidence>
<organism evidence="2">
    <name type="scientific">freshwater metagenome</name>
    <dbReference type="NCBI Taxonomy" id="449393"/>
    <lineage>
        <taxon>unclassified sequences</taxon>
        <taxon>metagenomes</taxon>
        <taxon>ecological metagenomes</taxon>
    </lineage>
</organism>
<evidence type="ECO:0000256" key="1">
    <source>
        <dbReference type="SAM" id="MobiDB-lite"/>
    </source>
</evidence>
<dbReference type="EMBL" id="CAFBMK010000011">
    <property type="protein sequence ID" value="CAB4896784.1"/>
    <property type="molecule type" value="Genomic_DNA"/>
</dbReference>
<dbReference type="PROSITE" id="PS00018">
    <property type="entry name" value="EF_HAND_1"/>
    <property type="match status" value="1"/>
</dbReference>
<name>A0A6J7FSG2_9ZZZZ</name>
<sequence>MSTVSMPTALGAALLTTAALALPATAMAATSHHAKKASASTAHKHTAAAKKKAKAKGRTVPVSVNVLSPFTGDRAGAGSQGFGVSLRLRFNTGLTATGFTAPQLTGPMAHANAAPFPGSFSGGQDDRLPGLIVLLSTTQTTKADGTPTGFTGAGQNLANLFNTTAVADRTKKTTDISTDWIAGAPLFGRNVRTTLTVAVAADKNKDGIYNDAPASVTDLNGDGRIDAFDLKAFGIASSARTVTFSIVD</sequence>
<accession>A0A6J7FSG2</accession>
<dbReference type="InterPro" id="IPR018247">
    <property type="entry name" value="EF_Hand_1_Ca_BS"/>
</dbReference>
<reference evidence="2" key="1">
    <citation type="submission" date="2020-05" db="EMBL/GenBank/DDBJ databases">
        <authorList>
            <person name="Chiriac C."/>
            <person name="Salcher M."/>
            <person name="Ghai R."/>
            <person name="Kavagutti S V."/>
        </authorList>
    </citation>
    <scope>NUCLEOTIDE SEQUENCE</scope>
</reference>